<feature type="coiled-coil region" evidence="7">
    <location>
        <begin position="73"/>
        <end position="197"/>
    </location>
</feature>
<accession>A0A1Q6R8U4</accession>
<keyword evidence="3" id="KW-0963">Cytoplasm</keyword>
<dbReference type="Pfam" id="PF05103">
    <property type="entry name" value="DivIVA"/>
    <property type="match status" value="1"/>
</dbReference>
<evidence type="ECO:0000313" key="8">
    <source>
        <dbReference type="EMBL" id="OLA38785.1"/>
    </source>
</evidence>
<keyword evidence="6" id="KW-0131">Cell cycle</keyword>
<keyword evidence="4" id="KW-0132">Cell division</keyword>
<dbReference type="PANTHER" id="PTHR35794">
    <property type="entry name" value="CELL DIVISION PROTEIN DIVIVA"/>
    <property type="match status" value="1"/>
</dbReference>
<dbReference type="EMBL" id="MNTG01000008">
    <property type="protein sequence ID" value="OLA38785.1"/>
    <property type="molecule type" value="Genomic_DNA"/>
</dbReference>
<protein>
    <recommendedName>
        <fullName evidence="10">Cell division protein DivIVA</fullName>
    </recommendedName>
</protein>
<dbReference type="PANTHER" id="PTHR35794:SF2">
    <property type="entry name" value="CELL DIVISION PROTEIN DIVIVA"/>
    <property type="match status" value="1"/>
</dbReference>
<reference evidence="8 9" key="1">
    <citation type="journal article" date="2016" name="Nat. Biotechnol.">
        <title>Measurement of bacterial replication rates in microbial communities.</title>
        <authorList>
            <person name="Brown C.T."/>
            <person name="Olm M.R."/>
            <person name="Thomas B.C."/>
            <person name="Banfield J.F."/>
        </authorList>
    </citation>
    <scope>NUCLEOTIDE SEQUENCE [LARGE SCALE GENOMIC DNA]</scope>
    <source>
        <strain evidence="8">46_33</strain>
    </source>
</reference>
<comment type="subcellular location">
    <subcellularLocation>
        <location evidence="1">Cytoplasm</location>
    </subcellularLocation>
</comment>
<dbReference type="Gene3D" id="6.10.250.660">
    <property type="match status" value="1"/>
</dbReference>
<evidence type="ECO:0000256" key="7">
    <source>
        <dbReference type="SAM" id="Coils"/>
    </source>
</evidence>
<dbReference type="Proteomes" id="UP000186777">
    <property type="component" value="Unassembled WGS sequence"/>
</dbReference>
<comment type="caution">
    <text evidence="8">The sequence shown here is derived from an EMBL/GenBank/DDBJ whole genome shotgun (WGS) entry which is preliminary data.</text>
</comment>
<sequence length="272" mass="31033">MLNPEDLKKKTFTKGFRGYEVEEVDKFLAKLIKEYEYLYLDNLEQKETIERVSSKLEYYQQMEATMQSTLAVAQETADEVKNASEKKAALLEKETAVKCEQQLSEAKAAAQKLHDDTMAHAEDLYNQTKNKTDNMLQAAMAECNKLREEAKAYAEKLRSSAEVDADKLRITTEDVCKKRANSAASEANKLLEDARSEAGRMMLDANTKYRKLVGDAEERSRKIIFEADAKAAMAEQAYNEQVKKAALHRKNMLHLLETQVELLKNYASHNEE</sequence>
<dbReference type="GO" id="GO:0005737">
    <property type="term" value="C:cytoplasm"/>
    <property type="evidence" value="ECO:0007669"/>
    <property type="project" value="UniProtKB-SubCell"/>
</dbReference>
<dbReference type="RefSeq" id="WP_303679442.1">
    <property type="nucleotide sequence ID" value="NZ_CAJLOJ010000017.1"/>
</dbReference>
<dbReference type="NCBIfam" id="TIGR03544">
    <property type="entry name" value="DivI1A_domain"/>
    <property type="match status" value="1"/>
</dbReference>
<evidence type="ECO:0000256" key="5">
    <source>
        <dbReference type="ARBA" id="ARBA00023054"/>
    </source>
</evidence>
<comment type="similarity">
    <text evidence="2">Belongs to the DivIVA family.</text>
</comment>
<proteinExistence type="inferred from homology"/>
<keyword evidence="5 7" id="KW-0175">Coiled coil</keyword>
<name>A0A1Q6R8U4_9FIRM</name>
<evidence type="ECO:0000256" key="3">
    <source>
        <dbReference type="ARBA" id="ARBA00022490"/>
    </source>
</evidence>
<dbReference type="AlphaFoldDB" id="A0A1Q6R8U4"/>
<evidence type="ECO:0000313" key="9">
    <source>
        <dbReference type="Proteomes" id="UP000186777"/>
    </source>
</evidence>
<organism evidence="8 9">
    <name type="scientific">Phascolarctobacterium succinatutens</name>
    <dbReference type="NCBI Taxonomy" id="626940"/>
    <lineage>
        <taxon>Bacteria</taxon>
        <taxon>Bacillati</taxon>
        <taxon>Bacillota</taxon>
        <taxon>Negativicutes</taxon>
        <taxon>Acidaminococcales</taxon>
        <taxon>Acidaminococcaceae</taxon>
        <taxon>Phascolarctobacterium</taxon>
    </lineage>
</organism>
<dbReference type="STRING" id="626940.BHW43_02905"/>
<dbReference type="GO" id="GO:0051301">
    <property type="term" value="P:cell division"/>
    <property type="evidence" value="ECO:0007669"/>
    <property type="project" value="UniProtKB-KW"/>
</dbReference>
<evidence type="ECO:0000256" key="4">
    <source>
        <dbReference type="ARBA" id="ARBA00022618"/>
    </source>
</evidence>
<evidence type="ECO:0000256" key="1">
    <source>
        <dbReference type="ARBA" id="ARBA00004496"/>
    </source>
</evidence>
<dbReference type="InterPro" id="IPR007793">
    <property type="entry name" value="DivIVA_fam"/>
</dbReference>
<dbReference type="InterPro" id="IPR019933">
    <property type="entry name" value="DivIVA_domain"/>
</dbReference>
<evidence type="ECO:0000256" key="2">
    <source>
        <dbReference type="ARBA" id="ARBA00009008"/>
    </source>
</evidence>
<evidence type="ECO:0008006" key="10">
    <source>
        <dbReference type="Google" id="ProtNLM"/>
    </source>
</evidence>
<gene>
    <name evidence="8" type="ORF">BHW43_02905</name>
</gene>
<evidence type="ECO:0000256" key="6">
    <source>
        <dbReference type="ARBA" id="ARBA00023306"/>
    </source>
</evidence>